<feature type="compositionally biased region" description="Polar residues" evidence="1">
    <location>
        <begin position="226"/>
        <end position="240"/>
    </location>
</feature>
<reference evidence="2 3" key="1">
    <citation type="submission" date="2017-11" db="EMBL/GenBank/DDBJ databases">
        <title>Complete genome of a free-living desiccation-tolerant cyanobacterium and its photosynthetic adaptation to extreme terrestrial habitat.</title>
        <authorList>
            <person name="Shang J."/>
        </authorList>
    </citation>
    <scope>NUCLEOTIDE SEQUENCE [LARGE SCALE GENOMIC DNA]</scope>
    <source>
        <strain evidence="2 3">CCNUN1</strain>
    </source>
</reference>
<organism evidence="2 3">
    <name type="scientific">Nostoc flagelliforme CCNUN1</name>
    <dbReference type="NCBI Taxonomy" id="2038116"/>
    <lineage>
        <taxon>Bacteria</taxon>
        <taxon>Bacillati</taxon>
        <taxon>Cyanobacteriota</taxon>
        <taxon>Cyanophyceae</taxon>
        <taxon>Nostocales</taxon>
        <taxon>Nostocaceae</taxon>
        <taxon>Nostoc</taxon>
    </lineage>
</organism>
<dbReference type="AlphaFoldDB" id="A0A2K8SKX6"/>
<dbReference type="EMBL" id="CP024785">
    <property type="protein sequence ID" value="AUB36136.1"/>
    <property type="molecule type" value="Genomic_DNA"/>
</dbReference>
<dbReference type="KEGG" id="nfl:COO91_02037"/>
<dbReference type="Proteomes" id="UP000232003">
    <property type="component" value="Chromosome"/>
</dbReference>
<gene>
    <name evidence="2" type="ORF">COO91_02037</name>
</gene>
<evidence type="ECO:0000313" key="2">
    <source>
        <dbReference type="EMBL" id="AUB36136.1"/>
    </source>
</evidence>
<evidence type="ECO:0000256" key="1">
    <source>
        <dbReference type="SAM" id="MobiDB-lite"/>
    </source>
</evidence>
<proteinExistence type="predicted"/>
<evidence type="ECO:0000313" key="3">
    <source>
        <dbReference type="Proteomes" id="UP000232003"/>
    </source>
</evidence>
<name>A0A2K8SKX6_9NOSO</name>
<protein>
    <submittedName>
        <fullName evidence="2">Uncharacterized protein</fullName>
    </submittedName>
</protein>
<feature type="region of interest" description="Disordered" evidence="1">
    <location>
        <begin position="214"/>
        <end position="256"/>
    </location>
</feature>
<keyword evidence="3" id="KW-1185">Reference proteome</keyword>
<sequence>MAAKLPRNLFKAVMENIYLPKEAYTKIRQSLVQFFKEQHKRFKNLSLELKENTLRVSTKSDTETTAVIRIVGELHKAAQLSVGVTKITVFQNNKEVFFVGLELKSSEIAISRNTMATSVLEKAIQSQSQPDPDSLQSLSEIVQISGIQLETVEEYLLSADGTGRKINVFVMKEDKVIPTKQIQPLLQGYFNWLSTSQLQEAMAALGEANILSSPSAANGKAPAATEQASAKPSKSRSTASAEEKQGRSPYKIPADFKPKTSYQKTLEAILEHQGNKAEELLAKLGSDDPTAIKFMTRVSKKYQKPEAAFKNLVLLAKDKLQGLETETSNSAD</sequence>
<accession>A0A2K8SKX6</accession>